<organism evidence="1">
    <name type="scientific">Solanum chacoense</name>
    <name type="common">Chaco potato</name>
    <dbReference type="NCBI Taxonomy" id="4108"/>
    <lineage>
        <taxon>Eukaryota</taxon>
        <taxon>Viridiplantae</taxon>
        <taxon>Streptophyta</taxon>
        <taxon>Embryophyta</taxon>
        <taxon>Tracheophyta</taxon>
        <taxon>Spermatophyta</taxon>
        <taxon>Magnoliopsida</taxon>
        <taxon>eudicotyledons</taxon>
        <taxon>Gunneridae</taxon>
        <taxon>Pentapetalae</taxon>
        <taxon>asterids</taxon>
        <taxon>lamiids</taxon>
        <taxon>Solanales</taxon>
        <taxon>Solanaceae</taxon>
        <taxon>Solanoideae</taxon>
        <taxon>Solaneae</taxon>
        <taxon>Solanum</taxon>
    </lineage>
</organism>
<evidence type="ECO:0000313" key="1">
    <source>
        <dbReference type="EMBL" id="JAP16323.1"/>
    </source>
</evidence>
<dbReference type="AlphaFoldDB" id="A0A0V0H815"/>
<protein>
    <submittedName>
        <fullName evidence="1">Putative ovule protein</fullName>
    </submittedName>
</protein>
<dbReference type="EMBL" id="GEDG01023981">
    <property type="protein sequence ID" value="JAP16323.1"/>
    <property type="molecule type" value="Transcribed_RNA"/>
</dbReference>
<proteinExistence type="predicted"/>
<feature type="non-terminal residue" evidence="1">
    <location>
        <position position="1"/>
    </location>
</feature>
<accession>A0A0V0H815</accession>
<name>A0A0V0H815_SOLCH</name>
<sequence>CLFLRCLDRWSSVLCFNCCDVEWLKVVEYVIFNSFFLTSQFSFWACRYASCGNHIYLFLFYCCVSLC</sequence>
<reference evidence="1" key="1">
    <citation type="submission" date="2015-12" db="EMBL/GenBank/DDBJ databases">
        <title>Gene expression during late stages of embryo sac development: a critical building block for successful pollen-pistil interactions.</title>
        <authorList>
            <person name="Liu Y."/>
            <person name="Joly V."/>
            <person name="Sabar M."/>
            <person name="Matton D.P."/>
        </authorList>
    </citation>
    <scope>NUCLEOTIDE SEQUENCE</scope>
</reference>